<evidence type="ECO:0000256" key="2">
    <source>
        <dbReference type="ARBA" id="ARBA00022656"/>
    </source>
</evidence>
<keyword evidence="3" id="KW-0749">Sporulation</keyword>
<dbReference type="Pfam" id="PF01338">
    <property type="entry name" value="Bac_thur_toxin"/>
    <property type="match status" value="1"/>
</dbReference>
<reference evidence="5 6" key="1">
    <citation type="submission" date="2016-10" db="EMBL/GenBank/DDBJ databases">
        <title>Comparative genomics of Bacillus thuringiensis reveals a path to pathogens against multiple invertebrate hosts.</title>
        <authorList>
            <person name="Zheng J."/>
            <person name="Gao Q."/>
            <person name="Liu H."/>
            <person name="Peng D."/>
            <person name="Ruan L."/>
            <person name="Sun M."/>
        </authorList>
    </citation>
    <scope>NUCLEOTIDE SEQUENCE [LARGE SCALE GENOMIC DNA]</scope>
    <source>
        <strain evidence="5">T30001</strain>
    </source>
</reference>
<evidence type="ECO:0000313" key="5">
    <source>
        <dbReference type="EMBL" id="OUB82185.1"/>
    </source>
</evidence>
<gene>
    <name evidence="5" type="ORF">BK784_38805</name>
</gene>
<dbReference type="AlphaFoldDB" id="A0A9X6MQK8"/>
<protein>
    <submittedName>
        <fullName evidence="5">Uncharacterized protein</fullName>
    </submittedName>
</protein>
<dbReference type="Proteomes" id="UP000195160">
    <property type="component" value="Unassembled WGS sequence"/>
</dbReference>
<sequence length="213" mass="24095">MENENANKLNSLNKKGEIDRVSLPITDLKLISNLDFNHVLNLLKLIPNFNYILNSKTGKMDSSKVLKIVNDNPPLTIIKTSNHHLVSSQKVSINSLIELGSSFIGSILGNLYLNSEIKQLSTDLVKSVFIDLLPQNKNPWISFYEASTDKTSYTYNILALFQQNSFLFIVPITFDITVLGDKESIYQFKQTDFATYDVKINLVNILKVLKSFS</sequence>
<comment type="caution">
    <text evidence="5">The sequence shown here is derived from an EMBL/GenBank/DDBJ whole genome shotgun (WGS) entry which is preliminary data.</text>
</comment>
<proteinExistence type="inferred from homology"/>
<dbReference type="InterPro" id="IPR035918">
    <property type="entry name" value="CytB_endotoxin-like_sf"/>
</dbReference>
<evidence type="ECO:0000256" key="3">
    <source>
        <dbReference type="ARBA" id="ARBA00022969"/>
    </source>
</evidence>
<dbReference type="GO" id="GO:0030435">
    <property type="term" value="P:sporulation resulting in formation of a cellular spore"/>
    <property type="evidence" value="ECO:0007669"/>
    <property type="project" value="UniProtKB-KW"/>
</dbReference>
<dbReference type="SUPFAM" id="SSF55676">
    <property type="entry name" value="CytB endotoxin-like"/>
    <property type="match status" value="1"/>
</dbReference>
<keyword evidence="4" id="KW-0843">Virulence</keyword>
<organism evidence="5 6">
    <name type="scientific">Bacillus thuringiensis subsp. medellin</name>
    <dbReference type="NCBI Taxonomy" id="79672"/>
    <lineage>
        <taxon>Bacteria</taxon>
        <taxon>Bacillati</taxon>
        <taxon>Bacillota</taxon>
        <taxon>Bacilli</taxon>
        <taxon>Bacillales</taxon>
        <taxon>Bacillaceae</taxon>
        <taxon>Bacillus</taxon>
        <taxon>Bacillus cereus group</taxon>
    </lineage>
</organism>
<comment type="similarity">
    <text evidence="1">Belongs to the cyt1/cyt2 endotoxin family.</text>
</comment>
<accession>A0A9X6MQK8</accession>
<dbReference type="GO" id="GO:0090729">
    <property type="term" value="F:toxin activity"/>
    <property type="evidence" value="ECO:0007669"/>
    <property type="project" value="UniProtKB-KW"/>
</dbReference>
<dbReference type="InterPro" id="IPR001615">
    <property type="entry name" value="Endotoxin_CytB"/>
</dbReference>
<name>A0A9X6MQK8_BACTV</name>
<evidence type="ECO:0000256" key="1">
    <source>
        <dbReference type="ARBA" id="ARBA00009676"/>
    </source>
</evidence>
<dbReference type="EMBL" id="MOOV01000292">
    <property type="protein sequence ID" value="OUB82185.1"/>
    <property type="molecule type" value="Genomic_DNA"/>
</dbReference>
<evidence type="ECO:0000256" key="4">
    <source>
        <dbReference type="ARBA" id="ARBA00023026"/>
    </source>
</evidence>
<dbReference type="RefSeq" id="WP_179194359.1">
    <property type="nucleotide sequence ID" value="NZ_MOOV01000292.1"/>
</dbReference>
<dbReference type="GO" id="GO:0005576">
    <property type="term" value="C:extracellular region"/>
    <property type="evidence" value="ECO:0007669"/>
    <property type="project" value="InterPro"/>
</dbReference>
<evidence type="ECO:0000313" key="6">
    <source>
        <dbReference type="Proteomes" id="UP000195160"/>
    </source>
</evidence>
<dbReference type="Gene3D" id="3.40.198.10">
    <property type="entry name" value="Delta-endotoxin CytB-like"/>
    <property type="match status" value="1"/>
</dbReference>
<keyword evidence="2" id="KW-0800">Toxin</keyword>